<evidence type="ECO:0000256" key="1">
    <source>
        <dbReference type="ARBA" id="ARBA00022614"/>
    </source>
</evidence>
<proteinExistence type="predicted"/>
<evidence type="ECO:0000256" key="2">
    <source>
        <dbReference type="ARBA" id="ARBA00022737"/>
    </source>
</evidence>
<dbReference type="Proteomes" id="UP000263900">
    <property type="component" value="Chromosome"/>
</dbReference>
<evidence type="ECO:0000313" key="4">
    <source>
        <dbReference type="EMBL" id="AXY73675.1"/>
    </source>
</evidence>
<keyword evidence="1" id="KW-0433">Leucine-rich repeat</keyword>
<accession>A0A3B7MQ21</accession>
<keyword evidence="2" id="KW-0677">Repeat</keyword>
<dbReference type="RefSeq" id="WP_119049510.1">
    <property type="nucleotide sequence ID" value="NZ_CP032157.1"/>
</dbReference>
<dbReference type="AlphaFoldDB" id="A0A3B7MQ21"/>
<feature type="signal peptide" evidence="3">
    <location>
        <begin position="1"/>
        <end position="21"/>
    </location>
</feature>
<organism evidence="4 5">
    <name type="scientific">Paraflavitalea soli</name>
    <dbReference type="NCBI Taxonomy" id="2315862"/>
    <lineage>
        <taxon>Bacteria</taxon>
        <taxon>Pseudomonadati</taxon>
        <taxon>Bacteroidota</taxon>
        <taxon>Chitinophagia</taxon>
        <taxon>Chitinophagales</taxon>
        <taxon>Chitinophagaceae</taxon>
        <taxon>Paraflavitalea</taxon>
    </lineage>
</organism>
<dbReference type="OrthoDB" id="1110367at2"/>
<dbReference type="Gene3D" id="3.80.10.10">
    <property type="entry name" value="Ribonuclease Inhibitor"/>
    <property type="match status" value="1"/>
</dbReference>
<dbReference type="SUPFAM" id="SSF52058">
    <property type="entry name" value="L domain-like"/>
    <property type="match status" value="1"/>
</dbReference>
<reference evidence="4 5" key="1">
    <citation type="submission" date="2018-09" db="EMBL/GenBank/DDBJ databases">
        <title>Genome sequencing of strain 6GH32-13.</title>
        <authorList>
            <person name="Weon H.-Y."/>
            <person name="Heo J."/>
            <person name="Kwon S.-W."/>
        </authorList>
    </citation>
    <scope>NUCLEOTIDE SEQUENCE [LARGE SCALE GENOMIC DNA]</scope>
    <source>
        <strain evidence="4 5">5GH32-13</strain>
    </source>
</reference>
<name>A0A3B7MQ21_9BACT</name>
<dbReference type="KEGG" id="pseg:D3H65_06655"/>
<protein>
    <recommendedName>
        <fullName evidence="6">Leucine-rich repeat domain-containing protein</fullName>
    </recommendedName>
</protein>
<evidence type="ECO:0000313" key="5">
    <source>
        <dbReference type="Proteomes" id="UP000263900"/>
    </source>
</evidence>
<dbReference type="PANTHER" id="PTHR47566">
    <property type="match status" value="1"/>
</dbReference>
<keyword evidence="5" id="KW-1185">Reference proteome</keyword>
<dbReference type="InterPro" id="IPR032675">
    <property type="entry name" value="LRR_dom_sf"/>
</dbReference>
<gene>
    <name evidence="4" type="ORF">D3H65_06655</name>
</gene>
<feature type="chain" id="PRO_5017533982" description="Leucine-rich repeat domain-containing protein" evidence="3">
    <location>
        <begin position="22"/>
        <end position="253"/>
    </location>
</feature>
<dbReference type="PANTHER" id="PTHR47566:SF1">
    <property type="entry name" value="PROTEIN NUD1"/>
    <property type="match status" value="1"/>
</dbReference>
<dbReference type="EMBL" id="CP032157">
    <property type="protein sequence ID" value="AXY73675.1"/>
    <property type="molecule type" value="Genomic_DNA"/>
</dbReference>
<evidence type="ECO:0008006" key="6">
    <source>
        <dbReference type="Google" id="ProtNLM"/>
    </source>
</evidence>
<dbReference type="GO" id="GO:0035591">
    <property type="term" value="F:signaling adaptor activity"/>
    <property type="evidence" value="ECO:0007669"/>
    <property type="project" value="TreeGrafter"/>
</dbReference>
<sequence length="253" mass="28462">MTTKILAGCALFMAFSLGALAQVVRIPDANFKKAIIDQGVDTNGDGQIQVEEAKKVTILYVVKAGIVSLEGIKSFVNLVDFGFHENKVKTVDVSGLKKLKFIYGFDNELESVITKGCDSLVNISCHKNKLRSIEIAHLKKLVILSLGWNQFTRLDVSNMTELKQVELHDNQLREVKFNNCPEMIDFWASRNQIAHHLDFTAMPKLQFLRIEDNPIPSLDIRGLANLTTCRCYNSNIKTLNLSGTVKLEDLSWY</sequence>
<keyword evidence="3" id="KW-0732">Signal</keyword>
<evidence type="ECO:0000256" key="3">
    <source>
        <dbReference type="SAM" id="SignalP"/>
    </source>
</evidence>
<dbReference type="InterPro" id="IPR052574">
    <property type="entry name" value="CDIRP"/>
</dbReference>